<dbReference type="AlphaFoldDB" id="A0A0N9X667"/>
<organism evidence="2 3">
    <name type="scientific">Mycolicibacterium fortuitum</name>
    <name type="common">Mycobacterium fortuitum</name>
    <dbReference type="NCBI Taxonomy" id="1766"/>
    <lineage>
        <taxon>Bacteria</taxon>
        <taxon>Bacillati</taxon>
        <taxon>Actinomycetota</taxon>
        <taxon>Actinomycetes</taxon>
        <taxon>Mycobacteriales</taxon>
        <taxon>Mycobacteriaceae</taxon>
        <taxon>Mycolicibacterium</taxon>
    </lineage>
</organism>
<sequence length="178" mass="19347">MGDFPPHSPDDDDDYDDLSALDFSYSDDDSNAAALDALGTYDDFAPSVEVESDDGYSDGSETEDEKLSVPLFTVTNPPETVTVTAFMDGRVHQIELAPKVTNLTERDLAEEILVIAGLAAQQAKSAQYSFMLAGMREHGHDDAATRDFLTRDLDLPTPEQAEDARAQVFSTRYGGDNG</sequence>
<evidence type="ECO:0000256" key="1">
    <source>
        <dbReference type="SAM" id="MobiDB-lite"/>
    </source>
</evidence>
<dbReference type="KEGG" id="mft:XA26_00470"/>
<evidence type="ECO:0000313" key="3">
    <source>
        <dbReference type="Proteomes" id="UP000057134"/>
    </source>
</evidence>
<evidence type="ECO:0000313" key="2">
    <source>
        <dbReference type="EMBL" id="ALI23913.1"/>
    </source>
</evidence>
<dbReference type="PATRIC" id="fig|1766.6.peg.42"/>
<feature type="region of interest" description="Disordered" evidence="1">
    <location>
        <begin position="155"/>
        <end position="178"/>
    </location>
</feature>
<proteinExistence type="predicted"/>
<feature type="region of interest" description="Disordered" evidence="1">
    <location>
        <begin position="1"/>
        <end position="22"/>
    </location>
</feature>
<dbReference type="STRING" id="1766.XA26_00470"/>
<dbReference type="Proteomes" id="UP000057134">
    <property type="component" value="Chromosome"/>
</dbReference>
<name>A0A0N9X667_MYCFO</name>
<dbReference type="RefSeq" id="WP_054600670.1">
    <property type="nucleotide sequence ID" value="NZ_CP011269.1"/>
</dbReference>
<keyword evidence="3" id="KW-1185">Reference proteome</keyword>
<accession>A0A0N9X667</accession>
<protein>
    <submittedName>
        <fullName evidence="2">RD1 region associated protein</fullName>
    </submittedName>
</protein>
<gene>
    <name evidence="2" type="ORF">XA26_00470</name>
</gene>
<reference evidence="2 3" key="1">
    <citation type="journal article" date="2015" name="MBio">
        <title>Enzymatic Degradation of Phenazines Can Generate Energy and Protect Sensitive Organisms from Toxicity.</title>
        <authorList>
            <person name="Costa K.C."/>
            <person name="Bergkessel M."/>
            <person name="Saunders S."/>
            <person name="Korlach J."/>
            <person name="Newman D.K."/>
        </authorList>
    </citation>
    <scope>NUCLEOTIDE SEQUENCE [LARGE SCALE GENOMIC DNA]</scope>
    <source>
        <strain evidence="2 3">CT6</strain>
    </source>
</reference>
<dbReference type="EMBL" id="CP011269">
    <property type="protein sequence ID" value="ALI23913.1"/>
    <property type="molecule type" value="Genomic_DNA"/>
</dbReference>
<feature type="compositionally biased region" description="Acidic residues" evidence="1">
    <location>
        <begin position="10"/>
        <end position="22"/>
    </location>
</feature>